<feature type="region of interest" description="Disordered" evidence="1">
    <location>
        <begin position="22"/>
        <end position="54"/>
    </location>
</feature>
<organism evidence="3 4">
    <name type="scientific">Brevibacillus centrosporus</name>
    <dbReference type="NCBI Taxonomy" id="54910"/>
    <lineage>
        <taxon>Bacteria</taxon>
        <taxon>Bacillati</taxon>
        <taxon>Bacillota</taxon>
        <taxon>Bacilli</taxon>
        <taxon>Bacillales</taxon>
        <taxon>Paenibacillaceae</taxon>
        <taxon>Brevibacillus</taxon>
    </lineage>
</organism>
<sequence>MLLAMICVLLASCSTQTAMPQAASKVTQADASSEAPELPAKAAAPASTGEDIRATPQSGALSFKLKSKKHSRSYLPAVFFYEREAEMTHSRISR</sequence>
<reference evidence="4" key="1">
    <citation type="submission" date="2016-10" db="EMBL/GenBank/DDBJ databases">
        <authorList>
            <person name="Varghese N."/>
            <person name="Submissions S."/>
        </authorList>
    </citation>
    <scope>NUCLEOTIDE SEQUENCE [LARGE SCALE GENOMIC DNA]</scope>
    <source>
        <strain evidence="4">OK042</strain>
    </source>
</reference>
<evidence type="ECO:0000313" key="3">
    <source>
        <dbReference type="EMBL" id="SFI94802.1"/>
    </source>
</evidence>
<evidence type="ECO:0000256" key="2">
    <source>
        <dbReference type="SAM" id="SignalP"/>
    </source>
</evidence>
<dbReference type="EMBL" id="FORT01000001">
    <property type="protein sequence ID" value="SFI94802.1"/>
    <property type="molecule type" value="Genomic_DNA"/>
</dbReference>
<dbReference type="AlphaFoldDB" id="A0A1I3MCZ6"/>
<evidence type="ECO:0000313" key="4">
    <source>
        <dbReference type="Proteomes" id="UP000198915"/>
    </source>
</evidence>
<accession>A0A1I3MCZ6</accession>
<proteinExistence type="predicted"/>
<feature type="compositionally biased region" description="Low complexity" evidence="1">
    <location>
        <begin position="31"/>
        <end position="47"/>
    </location>
</feature>
<evidence type="ECO:0000256" key="1">
    <source>
        <dbReference type="SAM" id="MobiDB-lite"/>
    </source>
</evidence>
<dbReference type="Proteomes" id="UP000198915">
    <property type="component" value="Unassembled WGS sequence"/>
</dbReference>
<gene>
    <name evidence="3" type="ORF">SAMN05518846_101583</name>
</gene>
<protein>
    <submittedName>
        <fullName evidence="3">Uncharacterized protein</fullName>
    </submittedName>
</protein>
<keyword evidence="2" id="KW-0732">Signal</keyword>
<dbReference type="STRING" id="1884381.SAMN05518846_101583"/>
<feature type="chain" id="PRO_5039185815" evidence="2">
    <location>
        <begin position="18"/>
        <end position="94"/>
    </location>
</feature>
<keyword evidence="4" id="KW-1185">Reference proteome</keyword>
<name>A0A1I3MCZ6_9BACL</name>
<feature type="signal peptide" evidence="2">
    <location>
        <begin position="1"/>
        <end position="17"/>
    </location>
</feature>